<sequence>MVYLQTRRRIFPNDTSAFKVVLLAIQKASKRQLSYTELFTESFRFRRLTFSAFPAVFAAVSLLSSFSSRVLSGAFRTNNYFWSRLPPVFMVCNRKLCLEPPPNTPADRRGIYVLPCRSYFFWTTFAAAGPFGPSTMSKVTSAPSVRVLNPCA</sequence>
<keyword evidence="1" id="KW-0472">Membrane</keyword>
<feature type="transmembrane region" description="Helical" evidence="1">
    <location>
        <begin position="48"/>
        <end position="66"/>
    </location>
</feature>
<keyword evidence="3" id="KW-1185">Reference proteome</keyword>
<dbReference type="EMBL" id="FNJI01000008">
    <property type="protein sequence ID" value="SDO95509.1"/>
    <property type="molecule type" value="Genomic_DNA"/>
</dbReference>
<dbReference type="Proteomes" id="UP000199073">
    <property type="component" value="Unassembled WGS sequence"/>
</dbReference>
<dbReference type="AlphaFoldDB" id="A0A1H0NS61"/>
<accession>A0A1H0NS61</accession>
<name>A0A1H0NS61_9BACT</name>
<evidence type="ECO:0000313" key="3">
    <source>
        <dbReference type="Proteomes" id="UP000199073"/>
    </source>
</evidence>
<evidence type="ECO:0000256" key="1">
    <source>
        <dbReference type="SAM" id="Phobius"/>
    </source>
</evidence>
<proteinExistence type="predicted"/>
<evidence type="ECO:0000313" key="2">
    <source>
        <dbReference type="EMBL" id="SDO95509.1"/>
    </source>
</evidence>
<protein>
    <submittedName>
        <fullName evidence="2">Uncharacterized protein</fullName>
    </submittedName>
</protein>
<gene>
    <name evidence="2" type="ORF">SAMN05660330_01423</name>
</gene>
<keyword evidence="1" id="KW-1133">Transmembrane helix</keyword>
<reference evidence="2 3" key="1">
    <citation type="submission" date="2016-10" db="EMBL/GenBank/DDBJ databases">
        <authorList>
            <person name="de Groot N.N."/>
        </authorList>
    </citation>
    <scope>NUCLEOTIDE SEQUENCE [LARGE SCALE GENOMIC DNA]</scope>
    <source>
        <strain evidence="2 3">DSM 12130</strain>
    </source>
</reference>
<keyword evidence="1" id="KW-0812">Transmembrane</keyword>
<organism evidence="2 3">
    <name type="scientific">Desulforhopalus singaporensis</name>
    <dbReference type="NCBI Taxonomy" id="91360"/>
    <lineage>
        <taxon>Bacteria</taxon>
        <taxon>Pseudomonadati</taxon>
        <taxon>Thermodesulfobacteriota</taxon>
        <taxon>Desulfobulbia</taxon>
        <taxon>Desulfobulbales</taxon>
        <taxon>Desulfocapsaceae</taxon>
        <taxon>Desulforhopalus</taxon>
    </lineage>
</organism>